<dbReference type="Pfam" id="PF00553">
    <property type="entry name" value="CBM_2"/>
    <property type="match status" value="1"/>
</dbReference>
<evidence type="ECO:0000256" key="1">
    <source>
        <dbReference type="SAM" id="SignalP"/>
    </source>
</evidence>
<keyword evidence="1" id="KW-0732">Signal</keyword>
<feature type="signal peptide" evidence="1">
    <location>
        <begin position="1"/>
        <end position="28"/>
    </location>
</feature>
<reference evidence="3 4" key="1">
    <citation type="submission" date="2024-10" db="EMBL/GenBank/DDBJ databases">
        <title>The Natural Products Discovery Center: Release of the First 8490 Sequenced Strains for Exploring Actinobacteria Biosynthetic Diversity.</title>
        <authorList>
            <person name="Kalkreuter E."/>
            <person name="Kautsar S.A."/>
            <person name="Yang D."/>
            <person name="Bader C.D."/>
            <person name="Teijaro C.N."/>
            <person name="Fluegel L."/>
            <person name="Davis C.M."/>
            <person name="Simpson J.R."/>
            <person name="Lauterbach L."/>
            <person name="Steele A.D."/>
            <person name="Gui C."/>
            <person name="Meng S."/>
            <person name="Li G."/>
            <person name="Viehrig K."/>
            <person name="Ye F."/>
            <person name="Su P."/>
            <person name="Kiefer A.F."/>
            <person name="Nichols A."/>
            <person name="Cepeda A.J."/>
            <person name="Yan W."/>
            <person name="Fan B."/>
            <person name="Jiang Y."/>
            <person name="Adhikari A."/>
            <person name="Zheng C.-J."/>
            <person name="Schuster L."/>
            <person name="Cowan T.M."/>
            <person name="Smanski M.J."/>
            <person name="Chevrette M.G."/>
            <person name="De Carvalho L.P.S."/>
            <person name="Shen B."/>
        </authorList>
    </citation>
    <scope>NUCLEOTIDE SEQUENCE [LARGE SCALE GENOMIC DNA]</scope>
    <source>
        <strain evidence="3 4">NPDC000087</strain>
    </source>
</reference>
<dbReference type="InterPro" id="IPR001919">
    <property type="entry name" value="CBD2"/>
</dbReference>
<gene>
    <name evidence="3" type="ORF">ACFY35_34035</name>
</gene>
<feature type="domain" description="CBM2" evidence="2">
    <location>
        <begin position="149"/>
        <end position="256"/>
    </location>
</feature>
<dbReference type="Proteomes" id="UP001602245">
    <property type="component" value="Unassembled WGS sequence"/>
</dbReference>
<dbReference type="Gene3D" id="2.60.40.290">
    <property type="match status" value="1"/>
</dbReference>
<dbReference type="SMART" id="SM00637">
    <property type="entry name" value="CBD_II"/>
    <property type="match status" value="1"/>
</dbReference>
<evidence type="ECO:0000259" key="2">
    <source>
        <dbReference type="PROSITE" id="PS51173"/>
    </source>
</evidence>
<comment type="caution">
    <text evidence="3">The sequence shown here is derived from an EMBL/GenBank/DDBJ whole genome shotgun (WGS) entry which is preliminary data.</text>
</comment>
<dbReference type="RefSeq" id="WP_020514710.1">
    <property type="nucleotide sequence ID" value="NZ_JBIAZU010000006.1"/>
</dbReference>
<evidence type="ECO:0000313" key="4">
    <source>
        <dbReference type="Proteomes" id="UP001602245"/>
    </source>
</evidence>
<sequence>MYRLVRIVALFALIGGGAAVVMSSPAQAACSGTGTAEILSLTFDPPAIAAGDTVQATVTAQNCTTTAQTATVQWYGRFVGPGDGIPAGCIATDPLIVPLALPAGGTNSAALTFRTFASCAATGLQVNVQLRADSGAVADTRTATVPIAATTTPPGCKVVYTRVSEWPGGFVADVTVTNTGTAPISGWSIGFTFPGDQTVTSAWNAAITQSGSTVTAANLGYNRVLNPAAATSFGLLGTWHTSDAPPTSFTLNGRRC</sequence>
<accession>A0ABW6WNN7</accession>
<name>A0ABW6WNN7_9ACTN</name>
<dbReference type="PROSITE" id="PS51173">
    <property type="entry name" value="CBM2"/>
    <property type="match status" value="1"/>
</dbReference>
<evidence type="ECO:0000313" key="3">
    <source>
        <dbReference type="EMBL" id="MFF5294486.1"/>
    </source>
</evidence>
<dbReference type="InterPro" id="IPR008965">
    <property type="entry name" value="CBM2/CBM3_carb-bd_dom_sf"/>
</dbReference>
<organism evidence="3 4">
    <name type="scientific">Paractinoplanes globisporus</name>
    <dbReference type="NCBI Taxonomy" id="113565"/>
    <lineage>
        <taxon>Bacteria</taxon>
        <taxon>Bacillati</taxon>
        <taxon>Actinomycetota</taxon>
        <taxon>Actinomycetes</taxon>
        <taxon>Micromonosporales</taxon>
        <taxon>Micromonosporaceae</taxon>
        <taxon>Paractinoplanes</taxon>
    </lineage>
</organism>
<proteinExistence type="predicted"/>
<dbReference type="EMBL" id="JBIAZU010000006">
    <property type="protein sequence ID" value="MFF5294486.1"/>
    <property type="molecule type" value="Genomic_DNA"/>
</dbReference>
<dbReference type="SUPFAM" id="SSF49384">
    <property type="entry name" value="Carbohydrate-binding domain"/>
    <property type="match status" value="1"/>
</dbReference>
<keyword evidence="4" id="KW-1185">Reference proteome</keyword>
<dbReference type="InterPro" id="IPR012291">
    <property type="entry name" value="CBM2_carb-bd_dom_sf"/>
</dbReference>
<feature type="chain" id="PRO_5045852273" evidence="1">
    <location>
        <begin position="29"/>
        <end position="256"/>
    </location>
</feature>
<protein>
    <submittedName>
        <fullName evidence="3">Cellulose binding domain-containing protein</fullName>
    </submittedName>
</protein>